<dbReference type="AlphaFoldDB" id="A0A3M7L7K5"/>
<evidence type="ECO:0000313" key="1">
    <source>
        <dbReference type="EMBL" id="RMZ57920.1"/>
    </source>
</evidence>
<proteinExistence type="predicted"/>
<keyword evidence="2" id="KW-1185">Reference proteome</keyword>
<sequence>MYIKAIIILVFIILLNSCQKKKTFDKLTNQEEVITMNQITTDYDTLINRVKFQGNIDAYDELFYSFMDSNKAERTDSTMIYSKIMSEKYNYEKAYIDYLTALSEKNEIKFNFDDFSTINISLMDDSSKKKTEDWLKKMLERKIITQQQYNSVKK</sequence>
<name>A0A3M7L7K5_9FLAO</name>
<evidence type="ECO:0008006" key="3">
    <source>
        <dbReference type="Google" id="ProtNLM"/>
    </source>
</evidence>
<dbReference type="EMBL" id="QWIV01000015">
    <property type="protein sequence ID" value="RMZ57920.1"/>
    <property type="molecule type" value="Genomic_DNA"/>
</dbReference>
<accession>A0A3M7L7K5</accession>
<gene>
    <name evidence="1" type="ORF">D1632_16555</name>
</gene>
<organism evidence="1 2">
    <name type="scientific">Chryseobacterium nematophagum</name>
    <dbReference type="NCBI Taxonomy" id="2305228"/>
    <lineage>
        <taxon>Bacteria</taxon>
        <taxon>Pseudomonadati</taxon>
        <taxon>Bacteroidota</taxon>
        <taxon>Flavobacteriia</taxon>
        <taxon>Flavobacteriales</taxon>
        <taxon>Weeksellaceae</taxon>
        <taxon>Chryseobacterium group</taxon>
        <taxon>Chryseobacterium</taxon>
    </lineage>
</organism>
<dbReference type="Proteomes" id="UP000267524">
    <property type="component" value="Unassembled WGS sequence"/>
</dbReference>
<protein>
    <recommendedName>
        <fullName evidence="3">DUF4296 domain-containing protein</fullName>
    </recommendedName>
</protein>
<evidence type="ECO:0000313" key="2">
    <source>
        <dbReference type="Proteomes" id="UP000267524"/>
    </source>
</evidence>
<reference evidence="1 2" key="1">
    <citation type="submission" date="2018-08" db="EMBL/GenBank/DDBJ databases">
        <title>Chryseobacterium nematophagum: a novel matrix digesting pathogen of nematodes.</title>
        <authorList>
            <person name="Page A."/>
            <person name="Roberts M."/>
            <person name="Felix M.-A."/>
            <person name="Weir W."/>
        </authorList>
    </citation>
    <scope>NUCLEOTIDE SEQUENCE [LARGE SCALE GENOMIC DNA]</scope>
    <source>
        <strain evidence="1 2">JUb275</strain>
    </source>
</reference>
<comment type="caution">
    <text evidence="1">The sequence shown here is derived from an EMBL/GenBank/DDBJ whole genome shotgun (WGS) entry which is preliminary data.</text>
</comment>